<dbReference type="InterPro" id="IPR003593">
    <property type="entry name" value="AAA+_ATPase"/>
</dbReference>
<evidence type="ECO:0000313" key="6">
    <source>
        <dbReference type="EMBL" id="QIL45690.1"/>
    </source>
</evidence>
<dbReference type="Proteomes" id="UP000500890">
    <property type="component" value="Chromosome"/>
</dbReference>
<dbReference type="PROSITE" id="PS50893">
    <property type="entry name" value="ABC_TRANSPORTER_2"/>
    <property type="match status" value="1"/>
</dbReference>
<dbReference type="RefSeq" id="WP_166006437.1">
    <property type="nucleotide sequence ID" value="NZ_CP049886.1"/>
</dbReference>
<reference evidence="6 7" key="1">
    <citation type="submission" date="2020-03" db="EMBL/GenBank/DDBJ databases">
        <title>Vagococcus sp. nov., isolated from beetles.</title>
        <authorList>
            <person name="Hyun D.-W."/>
            <person name="Bae J.-W."/>
        </authorList>
    </citation>
    <scope>NUCLEOTIDE SEQUENCE [LARGE SCALE GENOMIC DNA]</scope>
    <source>
        <strain evidence="6 7">HDW17A</strain>
    </source>
</reference>
<keyword evidence="2" id="KW-0813">Transport</keyword>
<evidence type="ECO:0000259" key="5">
    <source>
        <dbReference type="PROSITE" id="PS50893"/>
    </source>
</evidence>
<keyword evidence="7" id="KW-1185">Reference proteome</keyword>
<dbReference type="SMART" id="SM00382">
    <property type="entry name" value="AAA"/>
    <property type="match status" value="1"/>
</dbReference>
<proteinExistence type="inferred from homology"/>
<dbReference type="CDD" id="cd03235">
    <property type="entry name" value="ABC_Metallic_Cations"/>
    <property type="match status" value="1"/>
</dbReference>
<dbReference type="GO" id="GO:0016887">
    <property type="term" value="F:ATP hydrolysis activity"/>
    <property type="evidence" value="ECO:0007669"/>
    <property type="project" value="InterPro"/>
</dbReference>
<dbReference type="InterPro" id="IPR050153">
    <property type="entry name" value="Metal_Ion_Import_ABC"/>
</dbReference>
<comment type="similarity">
    <text evidence="1">Belongs to the ABC transporter superfamily.</text>
</comment>
<evidence type="ECO:0000256" key="1">
    <source>
        <dbReference type="ARBA" id="ARBA00005417"/>
    </source>
</evidence>
<protein>
    <submittedName>
        <fullName evidence="6">Metal ABC transporter ATP-binding protein</fullName>
    </submittedName>
</protein>
<dbReference type="InterPro" id="IPR027417">
    <property type="entry name" value="P-loop_NTPase"/>
</dbReference>
<keyword evidence="3" id="KW-0547">Nucleotide-binding</keyword>
<dbReference type="EMBL" id="CP049886">
    <property type="protein sequence ID" value="QIL45690.1"/>
    <property type="molecule type" value="Genomic_DNA"/>
</dbReference>
<name>A0A6G8AL36_9ENTE</name>
<dbReference type="Gene3D" id="3.40.50.300">
    <property type="entry name" value="P-loop containing nucleotide triphosphate hydrolases"/>
    <property type="match status" value="1"/>
</dbReference>
<evidence type="ECO:0000256" key="3">
    <source>
        <dbReference type="ARBA" id="ARBA00022741"/>
    </source>
</evidence>
<accession>A0A6G8AL36</accession>
<gene>
    <name evidence="6" type="ORF">G7081_00605</name>
</gene>
<dbReference type="PROSITE" id="PS00211">
    <property type="entry name" value="ABC_TRANSPORTER_1"/>
    <property type="match status" value="1"/>
</dbReference>
<dbReference type="GO" id="GO:0005524">
    <property type="term" value="F:ATP binding"/>
    <property type="evidence" value="ECO:0007669"/>
    <property type="project" value="UniProtKB-KW"/>
</dbReference>
<evidence type="ECO:0000256" key="4">
    <source>
        <dbReference type="ARBA" id="ARBA00022840"/>
    </source>
</evidence>
<dbReference type="InterPro" id="IPR003439">
    <property type="entry name" value="ABC_transporter-like_ATP-bd"/>
</dbReference>
<keyword evidence="4 6" id="KW-0067">ATP-binding</keyword>
<dbReference type="PANTHER" id="PTHR42734:SF5">
    <property type="entry name" value="IRON TRANSPORT SYSTEM ATP-BINDING PROTEIN HI_0361-RELATED"/>
    <property type="match status" value="1"/>
</dbReference>
<feature type="domain" description="ABC transporter" evidence="5">
    <location>
        <begin position="18"/>
        <end position="250"/>
    </location>
</feature>
<dbReference type="FunFam" id="3.40.50.300:FF:000134">
    <property type="entry name" value="Iron-enterobactin ABC transporter ATP-binding protein"/>
    <property type="match status" value="1"/>
</dbReference>
<dbReference type="InterPro" id="IPR017871">
    <property type="entry name" value="ABC_transporter-like_CS"/>
</dbReference>
<dbReference type="KEGG" id="vah:G7081_00605"/>
<dbReference type="Pfam" id="PF00005">
    <property type="entry name" value="ABC_tran"/>
    <property type="match status" value="1"/>
</dbReference>
<evidence type="ECO:0000256" key="2">
    <source>
        <dbReference type="ARBA" id="ARBA00022448"/>
    </source>
</evidence>
<dbReference type="PANTHER" id="PTHR42734">
    <property type="entry name" value="METAL TRANSPORT SYSTEM ATP-BINDING PROTEIN TM_0124-RELATED"/>
    <property type="match status" value="1"/>
</dbReference>
<evidence type="ECO:0000313" key="7">
    <source>
        <dbReference type="Proteomes" id="UP000500890"/>
    </source>
</evidence>
<dbReference type="AlphaFoldDB" id="A0A6G8AL36"/>
<dbReference type="SUPFAM" id="SSF52540">
    <property type="entry name" value="P-loop containing nucleoside triphosphate hydrolases"/>
    <property type="match status" value="1"/>
</dbReference>
<organism evidence="6 7">
    <name type="scientific">Vagococcus coleopterorum</name>
    <dbReference type="NCBI Taxonomy" id="2714946"/>
    <lineage>
        <taxon>Bacteria</taxon>
        <taxon>Bacillati</taxon>
        <taxon>Bacillota</taxon>
        <taxon>Bacilli</taxon>
        <taxon>Lactobacillales</taxon>
        <taxon>Enterococcaceae</taxon>
        <taxon>Vagococcus</taxon>
    </lineage>
</organism>
<sequence>MSHNAQVETTPKVSYLPIHVENLEVHYQGKVALEDISLDIQPGKITGIIGPNGAGKSTLVKGLLGLVKSASGRATVGKQNLLDMRKTIAYVEQRSNSDLTFPITVEDVVLLGTYPGLGLFHRPGKKEKELVKECLEAVKMTEFHDRQIGELSGGQLQRVFIARALAQKADIIFLDEPFVGIDMVSEKVIVDILKVLKEKGKTIVIVHHDLAKVTTYFDELIILNRKLIASGPVSEIFTTEKIQEAYGSSLGDIRIKGVESND</sequence>